<sequence>MQAAPGIPTLAIEGAVATIRLNRPAVHNRIEPADLVALDGLLDSIAAEPSVRVAVLTAGGRSFSSGFHIGEIGSGGPQDESSFGRLADRLERLAVPTICAMNGGVYGGSTDLALACDFRIGVTGMAMFMPAARLGLHYYPSGMQRYVSRLGLNSAKRLFLTAGKLDAEEMLRIGFLTELVAPEALEGRVAELAATLASNAPLAVQGMKRALNDIARGDADLEAIAATARRVRDSEDLREGRAAWLEKRPSHFTGR</sequence>
<name>A0A1M6IKL2_9PROT</name>
<accession>A0A1M6IKL2</accession>
<proteinExistence type="predicted"/>
<dbReference type="PANTHER" id="PTHR11941:SF54">
    <property type="entry name" value="ENOYL-COA HYDRATASE, MITOCHONDRIAL"/>
    <property type="match status" value="1"/>
</dbReference>
<gene>
    <name evidence="1" type="ORF">SAMN02745194_02363</name>
</gene>
<dbReference type="RefSeq" id="WP_073134912.1">
    <property type="nucleotide sequence ID" value="NZ_FQZF01000012.1"/>
</dbReference>
<dbReference type="OrthoDB" id="7332872at2"/>
<evidence type="ECO:0000313" key="1">
    <source>
        <dbReference type="EMBL" id="SHJ34913.1"/>
    </source>
</evidence>
<dbReference type="SUPFAM" id="SSF52096">
    <property type="entry name" value="ClpP/crotonase"/>
    <property type="match status" value="1"/>
</dbReference>
<dbReference type="CDD" id="cd06558">
    <property type="entry name" value="crotonase-like"/>
    <property type="match status" value="1"/>
</dbReference>
<dbReference type="PANTHER" id="PTHR11941">
    <property type="entry name" value="ENOYL-COA HYDRATASE-RELATED"/>
    <property type="match status" value="1"/>
</dbReference>
<keyword evidence="2" id="KW-1185">Reference proteome</keyword>
<dbReference type="Pfam" id="PF00378">
    <property type="entry name" value="ECH_1"/>
    <property type="match status" value="1"/>
</dbReference>
<dbReference type="InterPro" id="IPR001753">
    <property type="entry name" value="Enoyl-CoA_hydra/iso"/>
</dbReference>
<dbReference type="GO" id="GO:0003824">
    <property type="term" value="F:catalytic activity"/>
    <property type="evidence" value="ECO:0007669"/>
    <property type="project" value="UniProtKB-ARBA"/>
</dbReference>
<protein>
    <submittedName>
        <fullName evidence="1">Enoyl-CoA hydratase/carnithine racemase</fullName>
    </submittedName>
</protein>
<dbReference type="GO" id="GO:0006635">
    <property type="term" value="P:fatty acid beta-oxidation"/>
    <property type="evidence" value="ECO:0007669"/>
    <property type="project" value="TreeGrafter"/>
</dbReference>
<dbReference type="InterPro" id="IPR029045">
    <property type="entry name" value="ClpP/crotonase-like_dom_sf"/>
</dbReference>
<dbReference type="Gene3D" id="3.90.226.10">
    <property type="entry name" value="2-enoyl-CoA Hydratase, Chain A, domain 1"/>
    <property type="match status" value="1"/>
</dbReference>
<organism evidence="1 2">
    <name type="scientific">Muricoccus roseus</name>
    <dbReference type="NCBI Taxonomy" id="198092"/>
    <lineage>
        <taxon>Bacteria</taxon>
        <taxon>Pseudomonadati</taxon>
        <taxon>Pseudomonadota</taxon>
        <taxon>Alphaproteobacteria</taxon>
        <taxon>Acetobacterales</taxon>
        <taxon>Roseomonadaceae</taxon>
        <taxon>Muricoccus</taxon>
    </lineage>
</organism>
<dbReference type="Proteomes" id="UP000184387">
    <property type="component" value="Unassembled WGS sequence"/>
</dbReference>
<reference evidence="1 2" key="1">
    <citation type="submission" date="2016-11" db="EMBL/GenBank/DDBJ databases">
        <authorList>
            <person name="Jaros S."/>
            <person name="Januszkiewicz K."/>
            <person name="Wedrychowicz H."/>
        </authorList>
    </citation>
    <scope>NUCLEOTIDE SEQUENCE [LARGE SCALE GENOMIC DNA]</scope>
    <source>
        <strain evidence="1 2">DSM 14916</strain>
    </source>
</reference>
<dbReference type="EMBL" id="FQZF01000012">
    <property type="protein sequence ID" value="SHJ34913.1"/>
    <property type="molecule type" value="Genomic_DNA"/>
</dbReference>
<evidence type="ECO:0000313" key="2">
    <source>
        <dbReference type="Proteomes" id="UP000184387"/>
    </source>
</evidence>
<dbReference type="STRING" id="198092.SAMN02745194_02363"/>
<dbReference type="AlphaFoldDB" id="A0A1M6IKL2"/>